<dbReference type="AlphaFoldDB" id="A0A1I6VRG4"/>
<dbReference type="PROSITE" id="PS01081">
    <property type="entry name" value="HTH_TETR_1"/>
    <property type="match status" value="1"/>
</dbReference>
<keyword evidence="7" id="KW-1185">Reference proteome</keyword>
<evidence type="ECO:0000313" key="7">
    <source>
        <dbReference type="Proteomes" id="UP000198873"/>
    </source>
</evidence>
<dbReference type="Pfam" id="PF00440">
    <property type="entry name" value="TetR_N"/>
    <property type="match status" value="1"/>
</dbReference>
<evidence type="ECO:0000313" key="6">
    <source>
        <dbReference type="EMBL" id="SFT16249.1"/>
    </source>
</evidence>
<dbReference type="GO" id="GO:0003700">
    <property type="term" value="F:DNA-binding transcription factor activity"/>
    <property type="evidence" value="ECO:0007669"/>
    <property type="project" value="TreeGrafter"/>
</dbReference>
<dbReference type="Proteomes" id="UP000198873">
    <property type="component" value="Unassembled WGS sequence"/>
</dbReference>
<accession>A0A1I6VRG4</accession>
<dbReference type="PANTHER" id="PTHR30055">
    <property type="entry name" value="HTH-TYPE TRANSCRIPTIONAL REGULATOR RUTR"/>
    <property type="match status" value="1"/>
</dbReference>
<dbReference type="SUPFAM" id="SSF46689">
    <property type="entry name" value="Homeodomain-like"/>
    <property type="match status" value="1"/>
</dbReference>
<dbReference type="InterPro" id="IPR050109">
    <property type="entry name" value="HTH-type_TetR-like_transc_reg"/>
</dbReference>
<dbReference type="InterPro" id="IPR001647">
    <property type="entry name" value="HTH_TetR"/>
</dbReference>
<dbReference type="Gene3D" id="1.10.357.10">
    <property type="entry name" value="Tetracycline Repressor, domain 2"/>
    <property type="match status" value="1"/>
</dbReference>
<name>A0A1I6VRG4_9ACTN</name>
<dbReference type="Pfam" id="PF17754">
    <property type="entry name" value="TetR_C_14"/>
    <property type="match status" value="1"/>
</dbReference>
<evidence type="ECO:0000259" key="5">
    <source>
        <dbReference type="PROSITE" id="PS50977"/>
    </source>
</evidence>
<protein>
    <submittedName>
        <fullName evidence="6">DNA-binding transcriptional regulator, AcrR family</fullName>
    </submittedName>
</protein>
<sequence>MGRDITGPGVRESRRLRTRHELLHYGLALFEDQGYGGTTIGDIARRAGVSERTFFRYFASKEELVLQPLQELTELFLAEAERRPAHEPPLTALHEAGRRVMERAAEGPLETLLASLRLICAEPELRAAQLVRHAEGHQRLATVLARRERTGPGDLRPGLLVGAYAMASILATQSWNRHSDGSLAALLRCTDDHLRQMPAALAGHWAG</sequence>
<dbReference type="PRINTS" id="PR00455">
    <property type="entry name" value="HTHTETR"/>
</dbReference>
<dbReference type="PROSITE" id="PS50977">
    <property type="entry name" value="HTH_TETR_2"/>
    <property type="match status" value="1"/>
</dbReference>
<dbReference type="EMBL" id="FPAB01000009">
    <property type="protein sequence ID" value="SFT16249.1"/>
    <property type="molecule type" value="Genomic_DNA"/>
</dbReference>
<feature type="DNA-binding region" description="H-T-H motif" evidence="4">
    <location>
        <begin position="39"/>
        <end position="58"/>
    </location>
</feature>
<evidence type="ECO:0000256" key="4">
    <source>
        <dbReference type="PROSITE-ProRule" id="PRU00335"/>
    </source>
</evidence>
<evidence type="ECO:0000256" key="2">
    <source>
        <dbReference type="ARBA" id="ARBA00023125"/>
    </source>
</evidence>
<keyword evidence="3" id="KW-0804">Transcription</keyword>
<dbReference type="RefSeq" id="WP_175543084.1">
    <property type="nucleotide sequence ID" value="NZ_FPAB01000009.1"/>
</dbReference>
<dbReference type="InterPro" id="IPR041347">
    <property type="entry name" value="MftR_C"/>
</dbReference>
<dbReference type="Gene3D" id="1.10.10.60">
    <property type="entry name" value="Homeodomain-like"/>
    <property type="match status" value="1"/>
</dbReference>
<dbReference type="GO" id="GO:0000976">
    <property type="term" value="F:transcription cis-regulatory region binding"/>
    <property type="evidence" value="ECO:0007669"/>
    <property type="project" value="TreeGrafter"/>
</dbReference>
<dbReference type="PANTHER" id="PTHR30055:SF238">
    <property type="entry name" value="MYCOFACTOCIN BIOSYNTHESIS TRANSCRIPTIONAL REGULATOR MFTR-RELATED"/>
    <property type="match status" value="1"/>
</dbReference>
<dbReference type="InterPro" id="IPR023772">
    <property type="entry name" value="DNA-bd_HTH_TetR-type_CS"/>
</dbReference>
<reference evidence="7" key="1">
    <citation type="submission" date="2016-10" db="EMBL/GenBank/DDBJ databases">
        <authorList>
            <person name="Varghese N."/>
            <person name="Submissions S."/>
        </authorList>
    </citation>
    <scope>NUCLEOTIDE SEQUENCE [LARGE SCALE GENOMIC DNA]</scope>
    <source>
        <strain evidence="7">CGMCC 4.7047</strain>
    </source>
</reference>
<gene>
    <name evidence="6" type="ORF">SAMN05444716_109143</name>
</gene>
<proteinExistence type="predicted"/>
<evidence type="ECO:0000256" key="1">
    <source>
        <dbReference type="ARBA" id="ARBA00023015"/>
    </source>
</evidence>
<evidence type="ECO:0000256" key="3">
    <source>
        <dbReference type="ARBA" id="ARBA00023163"/>
    </source>
</evidence>
<keyword evidence="1" id="KW-0805">Transcription regulation</keyword>
<feature type="domain" description="HTH tetR-type" evidence="5">
    <location>
        <begin position="16"/>
        <end position="76"/>
    </location>
</feature>
<organism evidence="6 7">
    <name type="scientific">Streptomyces harbinensis</name>
    <dbReference type="NCBI Taxonomy" id="1176198"/>
    <lineage>
        <taxon>Bacteria</taxon>
        <taxon>Bacillati</taxon>
        <taxon>Actinomycetota</taxon>
        <taxon>Actinomycetes</taxon>
        <taxon>Kitasatosporales</taxon>
        <taxon>Streptomycetaceae</taxon>
        <taxon>Streptomyces</taxon>
    </lineage>
</organism>
<dbReference type="InterPro" id="IPR009057">
    <property type="entry name" value="Homeodomain-like_sf"/>
</dbReference>
<keyword evidence="2 4" id="KW-0238">DNA-binding</keyword>